<dbReference type="RefSeq" id="WP_065180087.1">
    <property type="nucleotide sequence ID" value="NZ_LYXA01000001.1"/>
</dbReference>
<sequence length="430" mass="46855">MGETGESISGLKAKVGLKPTNFVVGIVGWVEERNPTNQRDIYKCDCIALPTGDRIALPTGARERLATWRLSVGETGESISGLKAKVGLKPTNFVVGIVGWVEERNPTNQRDIYKCDRIALPTGDRIALPTGARERLATWRLSVGETGESISGLKAKVGLKPTNFVVGIVGWVEERNPTNQRDIYKCDRIALPTGDRAALPTGARERLATWRLSVGETGESISGLKAKVGLKPTNFVVGIVGWVEERNPTNQRDIYKCDCIALPTGDRAALPTGARERLATWRLSVGETGESISGLKAKVGLKPTNFVVGIVGWVEERNPTNQRDIYKCDRIALPTGARERLATWRLSVGETGESIPGLKAKVGLKPTNFVVGIVGWVEERNPTNQRDIYKCDRIALPTGARERLETWRLSVGETGLKAKVGLKPTGFVIL</sequence>
<dbReference type="EMBL" id="LYXA01000001">
    <property type="protein sequence ID" value="OBU77798.1"/>
    <property type="molecule type" value="Genomic_DNA"/>
</dbReference>
<evidence type="ECO:0000313" key="1">
    <source>
        <dbReference type="EMBL" id="OBU77798.1"/>
    </source>
</evidence>
<reference evidence="1 2" key="1">
    <citation type="submission" date="2016-05" db="EMBL/GenBank/DDBJ databases">
        <title>First complete genome of the cyanobacterium Cylindrospermopsis raciborskii CS505, containing a circular chromosome and a single extrachromosomal element.</title>
        <authorList>
            <person name="Fuentes J."/>
            <person name="Tamames J."/>
            <person name="Allen E."/>
            <person name="Plominski A."/>
            <person name="Vasquez M."/>
        </authorList>
    </citation>
    <scope>NUCLEOTIDE SEQUENCE [LARGE SCALE GENOMIC DNA]</scope>
    <source>
        <strain evidence="1 2">CS505</strain>
    </source>
</reference>
<dbReference type="AlphaFoldDB" id="A0A853ML45"/>
<dbReference type="Proteomes" id="UP000093903">
    <property type="component" value="Unassembled WGS sequence"/>
</dbReference>
<evidence type="ECO:0000313" key="2">
    <source>
        <dbReference type="Proteomes" id="UP000093903"/>
    </source>
</evidence>
<comment type="caution">
    <text evidence="1">The sequence shown here is derived from an EMBL/GenBank/DDBJ whole genome shotgun (WGS) entry which is preliminary data.</text>
</comment>
<accession>A0A853ML45</accession>
<protein>
    <submittedName>
        <fullName evidence="1">Uncharacterized protein</fullName>
    </submittedName>
</protein>
<gene>
    <name evidence="1" type="ORF">A9P98_17050</name>
</gene>
<name>A0A853ML45_9CYAN</name>
<organism evidence="1 2">
    <name type="scientific">Cylindrospermopsis raciborskii CS-505</name>
    <dbReference type="NCBI Taxonomy" id="533240"/>
    <lineage>
        <taxon>Bacteria</taxon>
        <taxon>Bacillati</taxon>
        <taxon>Cyanobacteriota</taxon>
        <taxon>Cyanophyceae</taxon>
        <taxon>Nostocales</taxon>
        <taxon>Aphanizomenonaceae</taxon>
        <taxon>Cylindrospermopsis</taxon>
    </lineage>
</organism>
<proteinExistence type="predicted"/>